<keyword evidence="5" id="KW-1185">Reference proteome</keyword>
<dbReference type="InterPro" id="IPR024474">
    <property type="entry name" value="Znf_dom_IS66"/>
</dbReference>
<evidence type="ECO:0000259" key="3">
    <source>
        <dbReference type="Pfam" id="PF13007"/>
    </source>
</evidence>
<evidence type="ECO:0008006" key="6">
    <source>
        <dbReference type="Google" id="ProtNLM"/>
    </source>
</evidence>
<protein>
    <recommendedName>
        <fullName evidence="6">IS66 family transposase</fullName>
    </recommendedName>
</protein>
<feature type="domain" description="Transposase IS66 zinc-finger binding" evidence="2">
    <location>
        <begin position="134"/>
        <end position="178"/>
    </location>
</feature>
<feature type="compositionally biased region" description="Basic and acidic residues" evidence="1">
    <location>
        <begin position="89"/>
        <end position="106"/>
    </location>
</feature>
<dbReference type="PANTHER" id="PTHR33678:SF1">
    <property type="entry name" value="BLL1576 PROTEIN"/>
    <property type="match status" value="1"/>
</dbReference>
<dbReference type="AlphaFoldDB" id="A0A4R4D3J9"/>
<dbReference type="Proteomes" id="UP000295023">
    <property type="component" value="Unassembled WGS sequence"/>
</dbReference>
<name>A0A4R4D3J9_9PROT</name>
<dbReference type="PANTHER" id="PTHR33678">
    <property type="entry name" value="BLL1576 PROTEIN"/>
    <property type="match status" value="1"/>
</dbReference>
<dbReference type="EMBL" id="SKBM01000070">
    <property type="protein sequence ID" value="TCZ50566.1"/>
    <property type="molecule type" value="Genomic_DNA"/>
</dbReference>
<dbReference type="InterPro" id="IPR024463">
    <property type="entry name" value="Transposase_TnpC_homeodom"/>
</dbReference>
<accession>A0A4R4D3J9</accession>
<gene>
    <name evidence="4" type="ORF">EXY23_27340</name>
</gene>
<evidence type="ECO:0000313" key="4">
    <source>
        <dbReference type="EMBL" id="TCZ50566.1"/>
    </source>
</evidence>
<comment type="caution">
    <text evidence="4">The sequence shown here is derived from an EMBL/GenBank/DDBJ whole genome shotgun (WGS) entry which is preliminary data.</text>
</comment>
<evidence type="ECO:0000259" key="2">
    <source>
        <dbReference type="Pfam" id="PF13005"/>
    </source>
</evidence>
<proteinExistence type="predicted"/>
<feature type="region of interest" description="Disordered" evidence="1">
    <location>
        <begin position="87"/>
        <end position="122"/>
    </location>
</feature>
<sequence>MRRRGAIGDDSHVAADLDSAALPDDIEALRALLVERDAELRNAGYEIEKLKVQLATLRRERYGRSSEKLAAAADQLEMLIGDLEEDQAEREAAAAEKQRRTKEKSGNQRKPATRRPLPEHLPRETVVHEPVLACHCGCTDPARLTCLGESVTEVLEKIPARLKVIRHVRPRYACRACEAMLQA</sequence>
<dbReference type="Pfam" id="PF13005">
    <property type="entry name" value="zf-IS66"/>
    <property type="match status" value="1"/>
</dbReference>
<feature type="non-terminal residue" evidence="4">
    <location>
        <position position="183"/>
    </location>
</feature>
<evidence type="ECO:0000313" key="5">
    <source>
        <dbReference type="Proteomes" id="UP000295023"/>
    </source>
</evidence>
<feature type="domain" description="Transposase TnpC homeodomain" evidence="3">
    <location>
        <begin position="50"/>
        <end position="126"/>
    </location>
</feature>
<dbReference type="Pfam" id="PF13007">
    <property type="entry name" value="LZ_Tnp_IS66"/>
    <property type="match status" value="1"/>
</dbReference>
<dbReference type="InterPro" id="IPR052344">
    <property type="entry name" value="Transposase-related"/>
</dbReference>
<organism evidence="4 5">
    <name type="scientific">Roseicella aquatilis</name>
    <dbReference type="NCBI Taxonomy" id="2527868"/>
    <lineage>
        <taxon>Bacteria</taxon>
        <taxon>Pseudomonadati</taxon>
        <taxon>Pseudomonadota</taxon>
        <taxon>Alphaproteobacteria</taxon>
        <taxon>Acetobacterales</taxon>
        <taxon>Roseomonadaceae</taxon>
        <taxon>Roseicella</taxon>
    </lineage>
</organism>
<evidence type="ECO:0000256" key="1">
    <source>
        <dbReference type="SAM" id="MobiDB-lite"/>
    </source>
</evidence>
<reference evidence="4 5" key="1">
    <citation type="submission" date="2019-03" db="EMBL/GenBank/DDBJ databases">
        <title>Paracraurococcus aquatilis NE82 genome sequence.</title>
        <authorList>
            <person name="Zhao Y."/>
            <person name="Du Z."/>
        </authorList>
    </citation>
    <scope>NUCLEOTIDE SEQUENCE [LARGE SCALE GENOMIC DNA]</scope>
    <source>
        <strain evidence="4 5">NE82</strain>
    </source>
</reference>